<protein>
    <submittedName>
        <fullName evidence="1">Uncharacterized protein</fullName>
    </submittedName>
</protein>
<dbReference type="AlphaFoldDB" id="X1UI86"/>
<proteinExistence type="predicted"/>
<gene>
    <name evidence="1" type="ORF">S12H4_63313</name>
</gene>
<dbReference type="EMBL" id="BARW01042984">
    <property type="protein sequence ID" value="GAJ17168.1"/>
    <property type="molecule type" value="Genomic_DNA"/>
</dbReference>
<sequence>KAGKLEIRSTKSETRNSSFVVILWRTDKFK</sequence>
<accession>X1UI86</accession>
<evidence type="ECO:0000313" key="1">
    <source>
        <dbReference type="EMBL" id="GAJ17168.1"/>
    </source>
</evidence>
<name>X1UI86_9ZZZZ</name>
<comment type="caution">
    <text evidence="1">The sequence shown here is derived from an EMBL/GenBank/DDBJ whole genome shotgun (WGS) entry which is preliminary data.</text>
</comment>
<organism evidence="1">
    <name type="scientific">marine sediment metagenome</name>
    <dbReference type="NCBI Taxonomy" id="412755"/>
    <lineage>
        <taxon>unclassified sequences</taxon>
        <taxon>metagenomes</taxon>
        <taxon>ecological metagenomes</taxon>
    </lineage>
</organism>
<feature type="non-terminal residue" evidence="1">
    <location>
        <position position="1"/>
    </location>
</feature>
<reference evidence="1" key="1">
    <citation type="journal article" date="2014" name="Front. Microbiol.">
        <title>High frequency of phylogenetically diverse reductive dehalogenase-homologous genes in deep subseafloor sedimentary metagenomes.</title>
        <authorList>
            <person name="Kawai M."/>
            <person name="Futagami T."/>
            <person name="Toyoda A."/>
            <person name="Takaki Y."/>
            <person name="Nishi S."/>
            <person name="Hori S."/>
            <person name="Arai W."/>
            <person name="Tsubouchi T."/>
            <person name="Morono Y."/>
            <person name="Uchiyama I."/>
            <person name="Ito T."/>
            <person name="Fujiyama A."/>
            <person name="Inagaki F."/>
            <person name="Takami H."/>
        </authorList>
    </citation>
    <scope>NUCLEOTIDE SEQUENCE</scope>
    <source>
        <strain evidence="1">Expedition CK06-06</strain>
    </source>
</reference>